<accession>A0A4P9W4N2</accession>
<organism evidence="1 2">
    <name type="scientific">Blyttiomyces helicus</name>
    <dbReference type="NCBI Taxonomy" id="388810"/>
    <lineage>
        <taxon>Eukaryota</taxon>
        <taxon>Fungi</taxon>
        <taxon>Fungi incertae sedis</taxon>
        <taxon>Chytridiomycota</taxon>
        <taxon>Chytridiomycota incertae sedis</taxon>
        <taxon>Chytridiomycetes</taxon>
        <taxon>Chytridiomycetes incertae sedis</taxon>
        <taxon>Blyttiomyces</taxon>
    </lineage>
</organism>
<dbReference type="AlphaFoldDB" id="A0A4P9W4N2"/>
<evidence type="ECO:0000313" key="1">
    <source>
        <dbReference type="EMBL" id="RKO87311.1"/>
    </source>
</evidence>
<name>A0A4P9W4N2_9FUNG</name>
<sequence>MERGGLRLTEDPIASTIPLPICTLPTLSVFMSIKICYANYCSSDIVNGLSAQTNAQRYCDACATAPGLKPVTSPVPIAIQTGTNQVPTKGASVTGVAFPTIAGGATPAVPFPTIAGGAKTTVPFPTVAPASGSAPSVAVPGSGVNPAVVSTAAAAPAPTATTAGAGVILPGQNSAGRSSTGVVALLAVGAVAMLF</sequence>
<keyword evidence="2" id="KW-1185">Reference proteome</keyword>
<dbReference type="Proteomes" id="UP000269721">
    <property type="component" value="Unassembled WGS sequence"/>
</dbReference>
<gene>
    <name evidence="1" type="ORF">BDK51DRAFT_38551</name>
</gene>
<proteinExistence type="predicted"/>
<evidence type="ECO:0000313" key="2">
    <source>
        <dbReference type="Proteomes" id="UP000269721"/>
    </source>
</evidence>
<dbReference type="EMBL" id="KZ997523">
    <property type="protein sequence ID" value="RKO87311.1"/>
    <property type="molecule type" value="Genomic_DNA"/>
</dbReference>
<protein>
    <submittedName>
        <fullName evidence="1">Uncharacterized protein</fullName>
    </submittedName>
</protein>
<reference evidence="2" key="1">
    <citation type="journal article" date="2018" name="Nat. Microbiol.">
        <title>Leveraging single-cell genomics to expand the fungal tree of life.</title>
        <authorList>
            <person name="Ahrendt S.R."/>
            <person name="Quandt C.A."/>
            <person name="Ciobanu D."/>
            <person name="Clum A."/>
            <person name="Salamov A."/>
            <person name="Andreopoulos B."/>
            <person name="Cheng J.F."/>
            <person name="Woyke T."/>
            <person name="Pelin A."/>
            <person name="Henrissat B."/>
            <person name="Reynolds N.K."/>
            <person name="Benny G.L."/>
            <person name="Smith M.E."/>
            <person name="James T.Y."/>
            <person name="Grigoriev I.V."/>
        </authorList>
    </citation>
    <scope>NUCLEOTIDE SEQUENCE [LARGE SCALE GENOMIC DNA]</scope>
</reference>